<dbReference type="EMBL" id="JAWLUM010000001">
    <property type="protein sequence ID" value="MDV7132998.1"/>
    <property type="molecule type" value="Genomic_DNA"/>
</dbReference>
<feature type="DNA-binding region" description="H-T-H motif" evidence="2">
    <location>
        <begin position="51"/>
        <end position="70"/>
    </location>
</feature>
<dbReference type="PANTHER" id="PTHR30055:SF237">
    <property type="entry name" value="TRANSCRIPTIONAL REPRESSOR MCE3R"/>
    <property type="match status" value="1"/>
</dbReference>
<reference evidence="4 7" key="2">
    <citation type="submission" date="2023-10" db="EMBL/GenBank/DDBJ databases">
        <title>Development of a sustainable strategy for remediation of hydrocarbon-contaminated territories based on the waste exchange concept.</title>
        <authorList>
            <person name="Krivoruchko A."/>
        </authorList>
    </citation>
    <scope>NUCLEOTIDE SEQUENCE [LARGE SCALE GENOMIC DNA]</scope>
    <source>
        <strain evidence="4 7">IEGM 1236</strain>
    </source>
</reference>
<dbReference type="Proteomes" id="UP001185792">
    <property type="component" value="Unassembled WGS sequence"/>
</dbReference>
<dbReference type="EMBL" id="RBKV01000001">
    <property type="protein sequence ID" value="RKR93738.1"/>
    <property type="molecule type" value="Genomic_DNA"/>
</dbReference>
<dbReference type="PROSITE" id="PS50977">
    <property type="entry name" value="HTH_TETR_2"/>
    <property type="match status" value="1"/>
</dbReference>
<dbReference type="SUPFAM" id="SSF48498">
    <property type="entry name" value="Tetracyclin repressor-like, C-terminal domain"/>
    <property type="match status" value="1"/>
</dbReference>
<name>A0A495JYR1_WILMA</name>
<dbReference type="Proteomes" id="UP000274762">
    <property type="component" value="Unassembled WGS sequence"/>
</dbReference>
<dbReference type="AlphaFoldDB" id="A0A495JYR1"/>
<dbReference type="PANTHER" id="PTHR30055">
    <property type="entry name" value="HTH-TYPE TRANSCRIPTIONAL REGULATOR RUTR"/>
    <property type="match status" value="1"/>
</dbReference>
<reference evidence="5 6" key="1">
    <citation type="submission" date="2018-10" db="EMBL/GenBank/DDBJ databases">
        <title>Sequencing the genomes of 1000 actinobacteria strains.</title>
        <authorList>
            <person name="Klenk H.-P."/>
        </authorList>
    </citation>
    <scope>NUCLEOTIDE SEQUENCE [LARGE SCALE GENOMIC DNA]</scope>
    <source>
        <strain evidence="5 6">DSM 44343</strain>
    </source>
</reference>
<evidence type="ECO:0000256" key="1">
    <source>
        <dbReference type="ARBA" id="ARBA00023125"/>
    </source>
</evidence>
<dbReference type="RefSeq" id="WP_062796808.1">
    <property type="nucleotide sequence ID" value="NZ_CBCRXS010000001.1"/>
</dbReference>
<evidence type="ECO:0000256" key="2">
    <source>
        <dbReference type="PROSITE-ProRule" id="PRU00335"/>
    </source>
</evidence>
<keyword evidence="1 2" id="KW-0238">DNA-binding</keyword>
<accession>A0A495JYR1</accession>
<dbReference type="PRINTS" id="PR00455">
    <property type="entry name" value="HTHTETR"/>
</dbReference>
<comment type="caution">
    <text evidence="5">The sequence shown here is derived from an EMBL/GenBank/DDBJ whole genome shotgun (WGS) entry which is preliminary data.</text>
</comment>
<dbReference type="PROSITE" id="PS01081">
    <property type="entry name" value="HTH_TETR_1"/>
    <property type="match status" value="1"/>
</dbReference>
<dbReference type="InterPro" id="IPR023772">
    <property type="entry name" value="DNA-bd_HTH_TetR-type_CS"/>
</dbReference>
<dbReference type="Pfam" id="PF00440">
    <property type="entry name" value="TetR_N"/>
    <property type="match status" value="1"/>
</dbReference>
<dbReference type="Pfam" id="PF17932">
    <property type="entry name" value="TetR_C_24"/>
    <property type="match status" value="1"/>
</dbReference>
<sequence length="221" mass="23921">MTERPRGTDPHFTTDPHFRTAAVRQGDDPTAQAILSAAVQMIAARGYHGTSVRDIAGFAGLSAGSIYNHFGSKHDLLVTILVRGGEALVESTEKALLDAPANPADRLDAIVRTHVGVHAENPLESYIGNSELRSLDAVSLERVIANRDAQQRIFDRVVADGVKRGVFLTTNPTEASRFIVTACTAVAMWFRPTGPASEEQVIKRYQAVARDAVAYRPDADN</sequence>
<dbReference type="SUPFAM" id="SSF46689">
    <property type="entry name" value="Homeodomain-like"/>
    <property type="match status" value="1"/>
</dbReference>
<evidence type="ECO:0000313" key="4">
    <source>
        <dbReference type="EMBL" id="MDV7132998.1"/>
    </source>
</evidence>
<dbReference type="InterPro" id="IPR001647">
    <property type="entry name" value="HTH_TetR"/>
</dbReference>
<protein>
    <submittedName>
        <fullName evidence="5">TetR family transcriptional regulator</fullName>
    </submittedName>
    <submittedName>
        <fullName evidence="4">TetR/AcrR family transcriptional regulator</fullName>
    </submittedName>
</protein>
<dbReference type="GO" id="GO:0003700">
    <property type="term" value="F:DNA-binding transcription factor activity"/>
    <property type="evidence" value="ECO:0007669"/>
    <property type="project" value="TreeGrafter"/>
</dbReference>
<dbReference type="OrthoDB" id="1669699at2"/>
<dbReference type="InterPro" id="IPR009057">
    <property type="entry name" value="Homeodomain-like_sf"/>
</dbReference>
<dbReference type="InterPro" id="IPR036271">
    <property type="entry name" value="Tet_transcr_reg_TetR-rel_C_sf"/>
</dbReference>
<feature type="domain" description="HTH tetR-type" evidence="3">
    <location>
        <begin position="28"/>
        <end position="88"/>
    </location>
</feature>
<evidence type="ECO:0000313" key="6">
    <source>
        <dbReference type="Proteomes" id="UP000274762"/>
    </source>
</evidence>
<dbReference type="GO" id="GO:0000976">
    <property type="term" value="F:transcription cis-regulatory region binding"/>
    <property type="evidence" value="ECO:0007669"/>
    <property type="project" value="TreeGrafter"/>
</dbReference>
<evidence type="ECO:0000259" key="3">
    <source>
        <dbReference type="PROSITE" id="PS50977"/>
    </source>
</evidence>
<dbReference type="InterPro" id="IPR050109">
    <property type="entry name" value="HTH-type_TetR-like_transc_reg"/>
</dbReference>
<dbReference type="InterPro" id="IPR041490">
    <property type="entry name" value="KstR2_TetR_C"/>
</dbReference>
<dbReference type="Gene3D" id="1.10.357.10">
    <property type="entry name" value="Tetracycline Repressor, domain 2"/>
    <property type="match status" value="1"/>
</dbReference>
<keyword evidence="7" id="KW-1185">Reference proteome</keyword>
<proteinExistence type="predicted"/>
<gene>
    <name evidence="5" type="ORF">DFJ75_0524</name>
    <name evidence="4" type="ORF">R4198_04765</name>
</gene>
<organism evidence="5 6">
    <name type="scientific">Williamsia marianensis</name>
    <dbReference type="NCBI Taxonomy" id="85044"/>
    <lineage>
        <taxon>Bacteria</taxon>
        <taxon>Bacillati</taxon>
        <taxon>Actinomycetota</taxon>
        <taxon>Actinomycetes</taxon>
        <taxon>Mycobacteriales</taxon>
        <taxon>Nocardiaceae</taxon>
        <taxon>Williamsia</taxon>
    </lineage>
</organism>
<evidence type="ECO:0000313" key="7">
    <source>
        <dbReference type="Proteomes" id="UP001185792"/>
    </source>
</evidence>
<evidence type="ECO:0000313" key="5">
    <source>
        <dbReference type="EMBL" id="RKR93738.1"/>
    </source>
</evidence>